<reference evidence="2 3" key="1">
    <citation type="journal article" date="2024" name="BMC Genomics">
        <title>De novo assembly and annotation of Popillia japonica's genome with initial clues to its potential as an invasive pest.</title>
        <authorList>
            <person name="Cucini C."/>
            <person name="Boschi S."/>
            <person name="Funari R."/>
            <person name="Cardaioli E."/>
            <person name="Iannotti N."/>
            <person name="Marturano G."/>
            <person name="Paoli F."/>
            <person name="Bruttini M."/>
            <person name="Carapelli A."/>
            <person name="Frati F."/>
            <person name="Nardi F."/>
        </authorList>
    </citation>
    <scope>NUCLEOTIDE SEQUENCE [LARGE SCALE GENOMIC DNA]</scope>
    <source>
        <strain evidence="2">DMR45628</strain>
    </source>
</reference>
<gene>
    <name evidence="2" type="ORF">QE152_g11241</name>
</gene>
<feature type="region of interest" description="Disordered" evidence="1">
    <location>
        <begin position="74"/>
        <end position="112"/>
    </location>
</feature>
<feature type="compositionally biased region" description="Basic and acidic residues" evidence="1">
    <location>
        <begin position="1"/>
        <end position="13"/>
    </location>
</feature>
<comment type="caution">
    <text evidence="2">The sequence shown here is derived from an EMBL/GenBank/DDBJ whole genome shotgun (WGS) entry which is preliminary data.</text>
</comment>
<feature type="compositionally biased region" description="Basic and acidic residues" evidence="1">
    <location>
        <begin position="22"/>
        <end position="35"/>
    </location>
</feature>
<evidence type="ECO:0000313" key="2">
    <source>
        <dbReference type="EMBL" id="KAK9736829.1"/>
    </source>
</evidence>
<dbReference type="AlphaFoldDB" id="A0AAW1LS37"/>
<feature type="region of interest" description="Disordered" evidence="1">
    <location>
        <begin position="1"/>
        <end position="36"/>
    </location>
</feature>
<protein>
    <submittedName>
        <fullName evidence="2">Uncharacterized protein</fullName>
    </submittedName>
</protein>
<accession>A0AAW1LS37</accession>
<evidence type="ECO:0000313" key="3">
    <source>
        <dbReference type="Proteomes" id="UP001458880"/>
    </source>
</evidence>
<feature type="compositionally biased region" description="Basic and acidic residues" evidence="1">
    <location>
        <begin position="74"/>
        <end position="85"/>
    </location>
</feature>
<sequence length="112" mass="12941">MKQTSKGDNEGLRKLVQNVSKRSLEEKKEKRKENNEIIGVLQEKIRKREKGIKELNRSVQEALTEIKKENWCAARENKKERKGNKGAEQISAGGADRNKERKRRNGRRAEAA</sequence>
<organism evidence="2 3">
    <name type="scientific">Popillia japonica</name>
    <name type="common">Japanese beetle</name>
    <dbReference type="NCBI Taxonomy" id="7064"/>
    <lineage>
        <taxon>Eukaryota</taxon>
        <taxon>Metazoa</taxon>
        <taxon>Ecdysozoa</taxon>
        <taxon>Arthropoda</taxon>
        <taxon>Hexapoda</taxon>
        <taxon>Insecta</taxon>
        <taxon>Pterygota</taxon>
        <taxon>Neoptera</taxon>
        <taxon>Endopterygota</taxon>
        <taxon>Coleoptera</taxon>
        <taxon>Polyphaga</taxon>
        <taxon>Scarabaeiformia</taxon>
        <taxon>Scarabaeidae</taxon>
        <taxon>Rutelinae</taxon>
        <taxon>Popillia</taxon>
    </lineage>
</organism>
<keyword evidence="3" id="KW-1185">Reference proteome</keyword>
<proteinExistence type="predicted"/>
<dbReference type="Proteomes" id="UP001458880">
    <property type="component" value="Unassembled WGS sequence"/>
</dbReference>
<dbReference type="EMBL" id="JASPKY010000108">
    <property type="protein sequence ID" value="KAK9736829.1"/>
    <property type="molecule type" value="Genomic_DNA"/>
</dbReference>
<evidence type="ECO:0000256" key="1">
    <source>
        <dbReference type="SAM" id="MobiDB-lite"/>
    </source>
</evidence>
<name>A0AAW1LS37_POPJA</name>